<sequence>MPNNIVVRQCCIVCACIEPHIELELNIENGITRFKMNRFISLPTQNESTVTICVTDILGDRFCVVCEDGKRVYEHVATALRAGKKVHLSFRGGEDITSAFLAEAFSRLYTNFSEEYIENSLTFTDIDPDDAADIECVIKDVKDYLNNPQQFKNAIIQAMGEDSI</sequence>
<dbReference type="EMBL" id="RSCL01000026">
    <property type="protein sequence ID" value="RUS99356.1"/>
    <property type="molecule type" value="Genomic_DNA"/>
</dbReference>
<dbReference type="Proteomes" id="UP000271624">
    <property type="component" value="Unassembled WGS sequence"/>
</dbReference>
<name>A0A433UZW5_9CYAN</name>
<dbReference type="AlphaFoldDB" id="A0A433UZW5"/>
<accession>A0A433UZW5</accession>
<evidence type="ECO:0000313" key="2">
    <source>
        <dbReference type="EMBL" id="RUS99356.1"/>
    </source>
</evidence>
<protein>
    <recommendedName>
        <fullName evidence="1">DUF4325 domain-containing protein</fullName>
    </recommendedName>
</protein>
<reference evidence="2" key="1">
    <citation type="submission" date="2018-12" db="EMBL/GenBank/DDBJ databases">
        <authorList>
            <person name="Will S."/>
            <person name="Neumann-Schaal M."/>
            <person name="Henke P."/>
        </authorList>
    </citation>
    <scope>NUCLEOTIDE SEQUENCE</scope>
    <source>
        <strain evidence="2">PCC 7102</strain>
    </source>
</reference>
<reference evidence="2" key="2">
    <citation type="journal article" date="2019" name="Genome Biol. Evol.">
        <title>Day and night: Metabolic profiles and evolutionary relationships of six axenic non-marine cyanobacteria.</title>
        <authorList>
            <person name="Will S.E."/>
            <person name="Henke P."/>
            <person name="Boedeker C."/>
            <person name="Huang S."/>
            <person name="Brinkmann H."/>
            <person name="Rohde M."/>
            <person name="Jarek M."/>
            <person name="Friedl T."/>
            <person name="Seufert S."/>
            <person name="Schumacher M."/>
            <person name="Overmann J."/>
            <person name="Neumann-Schaal M."/>
            <person name="Petersen J."/>
        </authorList>
    </citation>
    <scope>NUCLEOTIDE SEQUENCE [LARGE SCALE GENOMIC DNA]</scope>
    <source>
        <strain evidence="2">PCC 7102</strain>
    </source>
</reference>
<proteinExistence type="predicted"/>
<dbReference type="Pfam" id="PF14213">
    <property type="entry name" value="DUF4325"/>
    <property type="match status" value="1"/>
</dbReference>
<organism evidence="2 3">
    <name type="scientific">Dulcicalothrix desertica PCC 7102</name>
    <dbReference type="NCBI Taxonomy" id="232991"/>
    <lineage>
        <taxon>Bacteria</taxon>
        <taxon>Bacillati</taxon>
        <taxon>Cyanobacteriota</taxon>
        <taxon>Cyanophyceae</taxon>
        <taxon>Nostocales</taxon>
        <taxon>Calotrichaceae</taxon>
        <taxon>Dulcicalothrix</taxon>
    </lineage>
</organism>
<keyword evidence="3" id="KW-1185">Reference proteome</keyword>
<evidence type="ECO:0000259" key="1">
    <source>
        <dbReference type="Pfam" id="PF14213"/>
    </source>
</evidence>
<feature type="domain" description="DUF4325" evidence="1">
    <location>
        <begin position="68"/>
        <end position="130"/>
    </location>
</feature>
<gene>
    <name evidence="2" type="ORF">DSM106972_077980</name>
</gene>
<dbReference type="InterPro" id="IPR025474">
    <property type="entry name" value="DUF4325"/>
</dbReference>
<evidence type="ECO:0000313" key="3">
    <source>
        <dbReference type="Proteomes" id="UP000271624"/>
    </source>
</evidence>
<comment type="caution">
    <text evidence="2">The sequence shown here is derived from an EMBL/GenBank/DDBJ whole genome shotgun (WGS) entry which is preliminary data.</text>
</comment>